<dbReference type="InterPro" id="IPR050809">
    <property type="entry name" value="UgpAE/MalFG_permease"/>
</dbReference>
<comment type="caution">
    <text evidence="9">The sequence shown here is derived from an EMBL/GenBank/DDBJ whole genome shotgun (WGS) entry which is preliminary data.</text>
</comment>
<evidence type="ECO:0000259" key="8">
    <source>
        <dbReference type="PROSITE" id="PS50928"/>
    </source>
</evidence>
<evidence type="ECO:0000256" key="6">
    <source>
        <dbReference type="ARBA" id="ARBA00023136"/>
    </source>
</evidence>
<dbReference type="InterPro" id="IPR000515">
    <property type="entry name" value="MetI-like"/>
</dbReference>
<feature type="transmembrane region" description="Helical" evidence="7">
    <location>
        <begin position="215"/>
        <end position="233"/>
    </location>
</feature>
<evidence type="ECO:0000256" key="1">
    <source>
        <dbReference type="ARBA" id="ARBA00004651"/>
    </source>
</evidence>
<feature type="transmembrane region" description="Helical" evidence="7">
    <location>
        <begin position="126"/>
        <end position="152"/>
    </location>
</feature>
<gene>
    <name evidence="9" type="ORF">ACFQMJ_33915</name>
</gene>
<keyword evidence="10" id="KW-1185">Reference proteome</keyword>
<evidence type="ECO:0000256" key="2">
    <source>
        <dbReference type="ARBA" id="ARBA00022448"/>
    </source>
</evidence>
<proteinExistence type="inferred from homology"/>
<reference evidence="10" key="1">
    <citation type="journal article" date="2019" name="Int. J. Syst. Evol. Microbiol.">
        <title>The Global Catalogue of Microorganisms (GCM) 10K type strain sequencing project: providing services to taxonomists for standard genome sequencing and annotation.</title>
        <authorList>
            <consortium name="The Broad Institute Genomics Platform"/>
            <consortium name="The Broad Institute Genome Sequencing Center for Infectious Disease"/>
            <person name="Wu L."/>
            <person name="Ma J."/>
        </authorList>
    </citation>
    <scope>NUCLEOTIDE SEQUENCE [LARGE SCALE GENOMIC DNA]</scope>
    <source>
        <strain evidence="10">KCTC 12907</strain>
    </source>
</reference>
<evidence type="ECO:0000256" key="4">
    <source>
        <dbReference type="ARBA" id="ARBA00022692"/>
    </source>
</evidence>
<dbReference type="Gene3D" id="1.10.3720.10">
    <property type="entry name" value="MetI-like"/>
    <property type="match status" value="1"/>
</dbReference>
<feature type="transmembrane region" description="Helical" evidence="7">
    <location>
        <begin position="279"/>
        <end position="298"/>
    </location>
</feature>
<accession>A0ABW2FK56</accession>
<dbReference type="Proteomes" id="UP001596378">
    <property type="component" value="Unassembled WGS sequence"/>
</dbReference>
<dbReference type="InterPro" id="IPR035906">
    <property type="entry name" value="MetI-like_sf"/>
</dbReference>
<dbReference type="SUPFAM" id="SSF161098">
    <property type="entry name" value="MetI-like"/>
    <property type="match status" value="1"/>
</dbReference>
<evidence type="ECO:0000256" key="7">
    <source>
        <dbReference type="RuleBase" id="RU363032"/>
    </source>
</evidence>
<evidence type="ECO:0000313" key="10">
    <source>
        <dbReference type="Proteomes" id="UP001596378"/>
    </source>
</evidence>
<organism evidence="9 10">
    <name type="scientific">Cohnella cellulosilytica</name>
    <dbReference type="NCBI Taxonomy" id="986710"/>
    <lineage>
        <taxon>Bacteria</taxon>
        <taxon>Bacillati</taxon>
        <taxon>Bacillota</taxon>
        <taxon>Bacilli</taxon>
        <taxon>Bacillales</taxon>
        <taxon>Paenibacillaceae</taxon>
        <taxon>Cohnella</taxon>
    </lineage>
</organism>
<dbReference type="CDD" id="cd06261">
    <property type="entry name" value="TM_PBP2"/>
    <property type="match status" value="1"/>
</dbReference>
<evidence type="ECO:0000256" key="3">
    <source>
        <dbReference type="ARBA" id="ARBA00022475"/>
    </source>
</evidence>
<comment type="subcellular location">
    <subcellularLocation>
        <location evidence="1 7">Cell membrane</location>
        <topology evidence="1 7">Multi-pass membrane protein</topology>
    </subcellularLocation>
</comment>
<protein>
    <submittedName>
        <fullName evidence="9">ABC transporter permease</fullName>
    </submittedName>
</protein>
<evidence type="ECO:0000256" key="5">
    <source>
        <dbReference type="ARBA" id="ARBA00022989"/>
    </source>
</evidence>
<keyword evidence="6 7" id="KW-0472">Membrane</keyword>
<feature type="transmembrane region" description="Helical" evidence="7">
    <location>
        <begin position="85"/>
        <end position="106"/>
    </location>
</feature>
<dbReference type="EMBL" id="JBHTAI010000037">
    <property type="protein sequence ID" value="MFC7153551.1"/>
    <property type="molecule type" value="Genomic_DNA"/>
</dbReference>
<comment type="similarity">
    <text evidence="7">Belongs to the binding-protein-dependent transport system permease family.</text>
</comment>
<dbReference type="PROSITE" id="PS50928">
    <property type="entry name" value="ABC_TM1"/>
    <property type="match status" value="1"/>
</dbReference>
<feature type="transmembrane region" description="Helical" evidence="7">
    <location>
        <begin position="172"/>
        <end position="194"/>
    </location>
</feature>
<dbReference type="PANTHER" id="PTHR43227">
    <property type="entry name" value="BLL4140 PROTEIN"/>
    <property type="match status" value="1"/>
</dbReference>
<name>A0ABW2FK56_9BACL</name>
<keyword evidence="5 7" id="KW-1133">Transmembrane helix</keyword>
<dbReference type="Pfam" id="PF00528">
    <property type="entry name" value="BPD_transp_1"/>
    <property type="match status" value="1"/>
</dbReference>
<keyword evidence="2 7" id="KW-0813">Transport</keyword>
<keyword evidence="3" id="KW-1003">Cell membrane</keyword>
<dbReference type="PANTHER" id="PTHR43227:SF11">
    <property type="entry name" value="BLL4140 PROTEIN"/>
    <property type="match status" value="1"/>
</dbReference>
<keyword evidence="4 7" id="KW-0812">Transmembrane</keyword>
<feature type="domain" description="ABC transmembrane type-1" evidence="8">
    <location>
        <begin position="81"/>
        <end position="298"/>
    </location>
</feature>
<dbReference type="RefSeq" id="WP_378050892.1">
    <property type="nucleotide sequence ID" value="NZ_JBHMDN010000030.1"/>
</dbReference>
<sequence>MVSGTRAGFAQTLRQMAKVWQLYALIALPLAYIVIFKYGPMYGAQIAFKDFSVTRGILGSGWVGFEHFERFFRSYEFGRILRNTVGLSLYSLLAGFPLPIIFALSLNYAGKRLFKKSVQMITFAPYFISVVVLAGIILQFLAMRTGIVNLIIGWLGFEHVNFMGTPGYFKTIYVVSEIWQTIGFNCVIYIAALAGIDPSQHEAAIVDGASKLQRILYVDLPGILPIAVTLFILNTGHVLDIGFEKVLLLQNPLNLRTSEVIDTYVYKQGLTAMVPQYDYTAAIGLFKSVIGLALLLTVNKVAKKIGQTGLW</sequence>
<feature type="transmembrane region" description="Helical" evidence="7">
    <location>
        <begin position="20"/>
        <end position="39"/>
    </location>
</feature>
<evidence type="ECO:0000313" key="9">
    <source>
        <dbReference type="EMBL" id="MFC7153551.1"/>
    </source>
</evidence>